<dbReference type="EMBL" id="CP002130">
    <property type="protein sequence ID" value="AEI88920.1"/>
    <property type="molecule type" value="Genomic_DNA"/>
</dbReference>
<proteinExistence type="predicted"/>
<accession>F7XW71</accession>
<gene>
    <name evidence="1" type="ordered locus">midi_00621</name>
</gene>
<protein>
    <submittedName>
        <fullName evidence="1">Uncharacterized protein</fullName>
    </submittedName>
</protein>
<dbReference type="AlphaFoldDB" id="F7XW71"/>
<dbReference type="HOGENOM" id="CLU_2936521_0_0_5"/>
<evidence type="ECO:0000313" key="1">
    <source>
        <dbReference type="EMBL" id="AEI88920.1"/>
    </source>
</evidence>
<reference evidence="1 2" key="1">
    <citation type="journal article" date="2011" name="Mol. Biol. Evol.">
        <title>Phylogenomic evidence for the presence of a flagellum and cbb3 oxidase in the free-living mitochondrial ancestor.</title>
        <authorList>
            <person name="Sassera D."/>
            <person name="Lo N."/>
            <person name="Epis S."/>
            <person name="D'Auria G."/>
            <person name="Montagna M."/>
            <person name="Comandatore F."/>
            <person name="Horner D."/>
            <person name="Pereto J."/>
            <person name="Luciano A.M."/>
            <person name="Franciosi F."/>
            <person name="Ferri E."/>
            <person name="Crotti E."/>
            <person name="Bazzocchi C."/>
            <person name="Daffonchio D."/>
            <person name="Sacchi L."/>
            <person name="Moya A."/>
            <person name="Latorre A."/>
            <person name="Bandi C."/>
        </authorList>
    </citation>
    <scope>NUCLEOTIDE SEQUENCE [LARGE SCALE GENOMIC DNA]</scope>
    <source>
        <strain evidence="1 2">IricVA</strain>
    </source>
</reference>
<keyword evidence="2" id="KW-1185">Reference proteome</keyword>
<dbReference type="KEGG" id="mmn:midi_00621"/>
<evidence type="ECO:0000313" key="2">
    <source>
        <dbReference type="Proteomes" id="UP000006639"/>
    </source>
</evidence>
<dbReference type="InterPro" id="IPR011990">
    <property type="entry name" value="TPR-like_helical_dom_sf"/>
</dbReference>
<organism evidence="1 2">
    <name type="scientific">Midichloria mitochondrii (strain IricVA)</name>
    <dbReference type="NCBI Taxonomy" id="696127"/>
    <lineage>
        <taxon>Bacteria</taxon>
        <taxon>Pseudomonadati</taxon>
        <taxon>Pseudomonadota</taxon>
        <taxon>Alphaproteobacteria</taxon>
        <taxon>Rickettsiales</taxon>
        <taxon>Candidatus Midichloriaceae</taxon>
        <taxon>Candidatus Midichloria</taxon>
    </lineage>
</organism>
<dbReference type="Gene3D" id="1.25.40.10">
    <property type="entry name" value="Tetratricopeptide repeat domain"/>
    <property type="match status" value="1"/>
</dbReference>
<sequence>MKESWQLKSVALVRDDKEMAEMYHNVADIHNILANSVEAQKYYEQSIHLRRGIFGENFGK</sequence>
<dbReference type="Proteomes" id="UP000006639">
    <property type="component" value="Chromosome"/>
</dbReference>
<dbReference type="STRING" id="696127.midi_00621"/>
<name>F7XW71_MIDMI</name>